<feature type="transmembrane region" description="Helical" evidence="7">
    <location>
        <begin position="104"/>
        <end position="125"/>
    </location>
</feature>
<evidence type="ECO:0000313" key="8">
    <source>
        <dbReference type="EMBL" id="MBC9209266.1"/>
    </source>
</evidence>
<dbReference type="Proteomes" id="UP000626026">
    <property type="component" value="Unassembled WGS sequence"/>
</dbReference>
<evidence type="ECO:0000256" key="3">
    <source>
        <dbReference type="ARBA" id="ARBA00022475"/>
    </source>
</evidence>
<keyword evidence="6 7" id="KW-0472">Membrane</keyword>
<accession>A0ABR7RSE6</accession>
<evidence type="ECO:0000256" key="2">
    <source>
        <dbReference type="ARBA" id="ARBA00006679"/>
    </source>
</evidence>
<sequence>MASPLPPNTANYALAALRIITALLFIAHGTQKLFGYPAPPPSGLPPVLSLFWIGAILEAVGGLLILVGFYSRAVGFVLAGEMAVAYFMFHAPRSFFPLLNGGDAAVLFCFVFLYISVVGPGAFAINRR</sequence>
<comment type="subcellular location">
    <subcellularLocation>
        <location evidence="1">Cell membrane</location>
        <topology evidence="1">Multi-pass membrane protein</topology>
    </subcellularLocation>
</comment>
<dbReference type="InterPro" id="IPR051907">
    <property type="entry name" value="DoxX-like_oxidoreductase"/>
</dbReference>
<evidence type="ECO:0000256" key="4">
    <source>
        <dbReference type="ARBA" id="ARBA00022692"/>
    </source>
</evidence>
<organism evidence="8 9">
    <name type="scientific">Teichococcus aerophilus</name>
    <dbReference type="NCBI Taxonomy" id="1224513"/>
    <lineage>
        <taxon>Bacteria</taxon>
        <taxon>Pseudomonadati</taxon>
        <taxon>Pseudomonadota</taxon>
        <taxon>Alphaproteobacteria</taxon>
        <taxon>Acetobacterales</taxon>
        <taxon>Roseomonadaceae</taxon>
        <taxon>Roseomonas</taxon>
    </lineage>
</organism>
<evidence type="ECO:0000256" key="6">
    <source>
        <dbReference type="ARBA" id="ARBA00023136"/>
    </source>
</evidence>
<keyword evidence="5 7" id="KW-1133">Transmembrane helix</keyword>
<keyword evidence="9" id="KW-1185">Reference proteome</keyword>
<gene>
    <name evidence="8" type="ORF">IBL26_20645</name>
</gene>
<evidence type="ECO:0000256" key="5">
    <source>
        <dbReference type="ARBA" id="ARBA00022989"/>
    </source>
</evidence>
<dbReference type="PANTHER" id="PTHR33452">
    <property type="entry name" value="OXIDOREDUCTASE CATD-RELATED"/>
    <property type="match status" value="1"/>
</dbReference>
<proteinExistence type="inferred from homology"/>
<reference evidence="8 9" key="1">
    <citation type="journal article" date="2013" name="Int. J. Syst. Evol. Microbiol.">
        <title>Roseomonas aerophila sp. nov., isolated from air.</title>
        <authorList>
            <person name="Kim S.J."/>
            <person name="Weon H.Y."/>
            <person name="Ahn J.H."/>
            <person name="Hong S.B."/>
            <person name="Seok S.J."/>
            <person name="Whang K.S."/>
            <person name="Kwon S.W."/>
        </authorList>
    </citation>
    <scope>NUCLEOTIDE SEQUENCE [LARGE SCALE GENOMIC DNA]</scope>
    <source>
        <strain evidence="8 9">NBRC 108923</strain>
    </source>
</reference>
<dbReference type="Pfam" id="PF07681">
    <property type="entry name" value="DoxX"/>
    <property type="match status" value="1"/>
</dbReference>
<dbReference type="InterPro" id="IPR032808">
    <property type="entry name" value="DoxX"/>
</dbReference>
<feature type="transmembrane region" description="Helical" evidence="7">
    <location>
        <begin position="74"/>
        <end position="92"/>
    </location>
</feature>
<keyword evidence="4 7" id="KW-0812">Transmembrane</keyword>
<dbReference type="EMBL" id="JACTVA010000049">
    <property type="protein sequence ID" value="MBC9209266.1"/>
    <property type="molecule type" value="Genomic_DNA"/>
</dbReference>
<dbReference type="PANTHER" id="PTHR33452:SF4">
    <property type="entry name" value="BLL4328 PROTEIN"/>
    <property type="match status" value="1"/>
</dbReference>
<evidence type="ECO:0000313" key="9">
    <source>
        <dbReference type="Proteomes" id="UP000626026"/>
    </source>
</evidence>
<comment type="caution">
    <text evidence="8">The sequence shown here is derived from an EMBL/GenBank/DDBJ whole genome shotgun (WGS) entry which is preliminary data.</text>
</comment>
<feature type="transmembrane region" description="Helical" evidence="7">
    <location>
        <begin position="12"/>
        <end position="30"/>
    </location>
</feature>
<keyword evidence="3" id="KW-1003">Cell membrane</keyword>
<evidence type="ECO:0000256" key="1">
    <source>
        <dbReference type="ARBA" id="ARBA00004651"/>
    </source>
</evidence>
<feature type="transmembrane region" description="Helical" evidence="7">
    <location>
        <begin position="50"/>
        <end position="67"/>
    </location>
</feature>
<dbReference type="RefSeq" id="WP_187786402.1">
    <property type="nucleotide sequence ID" value="NZ_JACTVA010000049.1"/>
</dbReference>
<evidence type="ECO:0000256" key="7">
    <source>
        <dbReference type="SAM" id="Phobius"/>
    </source>
</evidence>
<comment type="similarity">
    <text evidence="2">Belongs to the DoxX family.</text>
</comment>
<name>A0ABR7RSE6_9PROT</name>
<protein>
    <submittedName>
        <fullName evidence="8">DoxX family protein</fullName>
    </submittedName>
</protein>